<dbReference type="Pfam" id="PF00781">
    <property type="entry name" value="DAGK_cat"/>
    <property type="match status" value="1"/>
</dbReference>
<dbReference type="InterPro" id="IPR017438">
    <property type="entry name" value="ATP-NAD_kinase_N"/>
</dbReference>
<name>A0A0G3BLH6_9BURK</name>
<dbReference type="InterPro" id="IPR016064">
    <property type="entry name" value="NAD/diacylglycerol_kinase_sf"/>
</dbReference>
<evidence type="ECO:0000313" key="3">
    <source>
        <dbReference type="EMBL" id="AKJ30274.1"/>
    </source>
</evidence>
<evidence type="ECO:0000259" key="2">
    <source>
        <dbReference type="PROSITE" id="PS50146"/>
    </source>
</evidence>
<evidence type="ECO:0000313" key="4">
    <source>
        <dbReference type="Proteomes" id="UP000035352"/>
    </source>
</evidence>
<dbReference type="SMART" id="SM00046">
    <property type="entry name" value="DAGKc"/>
    <property type="match status" value="1"/>
</dbReference>
<keyword evidence="3" id="KW-0418">Kinase</keyword>
<keyword evidence="3" id="KW-0808">Transferase</keyword>
<protein>
    <submittedName>
        <fullName evidence="3">Diacylglycerol kinase</fullName>
    </submittedName>
</protein>
<reference evidence="3 4" key="1">
    <citation type="submission" date="2015-05" db="EMBL/GenBank/DDBJ databases">
        <authorList>
            <person name="Tang B."/>
            <person name="Yu Y."/>
        </authorList>
    </citation>
    <scope>NUCLEOTIDE SEQUENCE [LARGE SCALE GENOMIC DNA]</scope>
    <source>
        <strain evidence="3 4">DSM 7029</strain>
    </source>
</reference>
<dbReference type="Gene3D" id="3.40.50.10330">
    <property type="entry name" value="Probable inorganic polyphosphate/atp-NAD kinase, domain 1"/>
    <property type="match status" value="1"/>
</dbReference>
<dbReference type="PANTHER" id="PTHR12358">
    <property type="entry name" value="SPHINGOSINE KINASE"/>
    <property type="match status" value="1"/>
</dbReference>
<dbReference type="Proteomes" id="UP000035352">
    <property type="component" value="Chromosome"/>
</dbReference>
<feature type="compositionally biased region" description="Low complexity" evidence="1">
    <location>
        <begin position="319"/>
        <end position="330"/>
    </location>
</feature>
<dbReference type="PATRIC" id="fig|413882.6.peg.3742"/>
<sequence length="330" mass="36010">MLHRRPPCDGPLFIVLNLRSGEHDGQDPVQAIEAVLREAGRPYELLKVERPDALKSTAARAVERARERQGVVVAAGGDGTINSVAQAVLDTGLPFGVLPQGTFNYFGRTHHIPLDAGEATRALLGAQPEPTQVGLVNDRIFLVNASLGLYPKLLEDREVFKRQYGRTRWVALWSGLVTLMRERRQLLLRIEHEGEARLVRTSTLFIGNNSLQLEQVGIPEAESLDQGRLVALSVKPVSSWAMLGLVLRGAVGRLGDADHVVSFDFRRMEVSPVVAPGRRARLKVATDGETTWMAAPLSFRVAPQPLWLLKPPRPQDGEAGPAAKTASSAA</sequence>
<proteinExistence type="predicted"/>
<dbReference type="Gene3D" id="2.60.200.40">
    <property type="match status" value="1"/>
</dbReference>
<dbReference type="STRING" id="413882.AAW51_3583"/>
<dbReference type="GO" id="GO:0016301">
    <property type="term" value="F:kinase activity"/>
    <property type="evidence" value="ECO:0007669"/>
    <property type="project" value="UniProtKB-KW"/>
</dbReference>
<dbReference type="PANTHER" id="PTHR12358:SF54">
    <property type="entry name" value="SPHINGOSINE KINASE RELATED PROTEIN"/>
    <property type="match status" value="1"/>
</dbReference>
<evidence type="ECO:0000256" key="1">
    <source>
        <dbReference type="SAM" id="MobiDB-lite"/>
    </source>
</evidence>
<dbReference type="KEGG" id="pbh:AAW51_3583"/>
<dbReference type="OrthoDB" id="142078at2"/>
<keyword evidence="4" id="KW-1185">Reference proteome</keyword>
<organism evidence="3 4">
    <name type="scientific">Caldimonas brevitalea</name>
    <dbReference type="NCBI Taxonomy" id="413882"/>
    <lineage>
        <taxon>Bacteria</taxon>
        <taxon>Pseudomonadati</taxon>
        <taxon>Pseudomonadota</taxon>
        <taxon>Betaproteobacteria</taxon>
        <taxon>Burkholderiales</taxon>
        <taxon>Sphaerotilaceae</taxon>
        <taxon>Caldimonas</taxon>
    </lineage>
</organism>
<feature type="region of interest" description="Disordered" evidence="1">
    <location>
        <begin position="310"/>
        <end position="330"/>
    </location>
</feature>
<dbReference type="InterPro" id="IPR001206">
    <property type="entry name" value="Diacylglycerol_kinase_cat_dom"/>
</dbReference>
<feature type="domain" description="DAGKc" evidence="2">
    <location>
        <begin position="7"/>
        <end position="140"/>
    </location>
</feature>
<gene>
    <name evidence="3" type="ORF">AAW51_3583</name>
</gene>
<dbReference type="AlphaFoldDB" id="A0A0G3BLH6"/>
<dbReference type="EMBL" id="CP011371">
    <property type="protein sequence ID" value="AKJ30274.1"/>
    <property type="molecule type" value="Genomic_DNA"/>
</dbReference>
<dbReference type="InterPro" id="IPR050187">
    <property type="entry name" value="Lipid_Phosphate_FormReg"/>
</dbReference>
<dbReference type="PROSITE" id="PS50146">
    <property type="entry name" value="DAGK"/>
    <property type="match status" value="1"/>
</dbReference>
<dbReference type="SUPFAM" id="SSF111331">
    <property type="entry name" value="NAD kinase/diacylglycerol kinase-like"/>
    <property type="match status" value="1"/>
</dbReference>
<accession>A0A0G3BLH6</accession>